<evidence type="ECO:0000259" key="6">
    <source>
        <dbReference type="Pfam" id="PF08100"/>
    </source>
</evidence>
<dbReference type="PROSITE" id="PS51683">
    <property type="entry name" value="SAM_OMT_II"/>
    <property type="match status" value="1"/>
</dbReference>
<protein>
    <submittedName>
        <fullName evidence="7">Methyltransferase domain-containing protein</fullName>
    </submittedName>
</protein>
<dbReference type="RefSeq" id="WP_140850796.1">
    <property type="nucleotide sequence ID" value="NZ_RCZC01000003.1"/>
</dbReference>
<proteinExistence type="predicted"/>
<evidence type="ECO:0000259" key="5">
    <source>
        <dbReference type="Pfam" id="PF00891"/>
    </source>
</evidence>
<dbReference type="PANTHER" id="PTHR43712">
    <property type="entry name" value="PUTATIVE (AFU_ORTHOLOGUE AFUA_4G14580)-RELATED"/>
    <property type="match status" value="1"/>
</dbReference>
<dbReference type="Gene3D" id="1.10.10.10">
    <property type="entry name" value="Winged helix-like DNA-binding domain superfamily/Winged helix DNA-binding domain"/>
    <property type="match status" value="1"/>
</dbReference>
<dbReference type="OrthoDB" id="7418600at2"/>
<name>A0A502FV58_9SPHN</name>
<gene>
    <name evidence="7" type="ORF">EAH76_13530</name>
</gene>
<evidence type="ECO:0000256" key="3">
    <source>
        <dbReference type="ARBA" id="ARBA00022691"/>
    </source>
</evidence>
<comment type="caution">
    <text evidence="7">The sequence shown here is derived from an EMBL/GenBank/DDBJ whole genome shotgun (WGS) entry which is preliminary data.</text>
</comment>
<feature type="active site" description="Proton acceptor" evidence="4">
    <location>
        <position position="285"/>
    </location>
</feature>
<accession>A0A502FV58</accession>
<dbReference type="GO" id="GO:0008171">
    <property type="term" value="F:O-methyltransferase activity"/>
    <property type="evidence" value="ECO:0007669"/>
    <property type="project" value="InterPro"/>
</dbReference>
<dbReference type="InterPro" id="IPR036388">
    <property type="entry name" value="WH-like_DNA-bd_sf"/>
</dbReference>
<dbReference type="Pfam" id="PF00891">
    <property type="entry name" value="Methyltransf_2"/>
    <property type="match status" value="1"/>
</dbReference>
<evidence type="ECO:0000256" key="1">
    <source>
        <dbReference type="ARBA" id="ARBA00022603"/>
    </source>
</evidence>
<keyword evidence="3" id="KW-0949">S-adenosyl-L-methionine</keyword>
<dbReference type="InterPro" id="IPR001077">
    <property type="entry name" value="COMT_C"/>
</dbReference>
<dbReference type="AlphaFoldDB" id="A0A502FV58"/>
<evidence type="ECO:0000313" key="7">
    <source>
        <dbReference type="EMBL" id="TPG52873.1"/>
    </source>
</evidence>
<dbReference type="GO" id="GO:0046983">
    <property type="term" value="F:protein dimerization activity"/>
    <property type="evidence" value="ECO:0007669"/>
    <property type="project" value="InterPro"/>
</dbReference>
<dbReference type="CDD" id="cd02440">
    <property type="entry name" value="AdoMet_MTases"/>
    <property type="match status" value="1"/>
</dbReference>
<evidence type="ECO:0000313" key="8">
    <source>
        <dbReference type="Proteomes" id="UP000319931"/>
    </source>
</evidence>
<dbReference type="PANTHER" id="PTHR43712:SF2">
    <property type="entry name" value="O-METHYLTRANSFERASE CICE"/>
    <property type="match status" value="1"/>
</dbReference>
<dbReference type="InterPro" id="IPR016461">
    <property type="entry name" value="COMT-like"/>
</dbReference>
<dbReference type="EMBL" id="RCZC01000003">
    <property type="protein sequence ID" value="TPG52873.1"/>
    <property type="molecule type" value="Genomic_DNA"/>
</dbReference>
<dbReference type="Proteomes" id="UP000319931">
    <property type="component" value="Unassembled WGS sequence"/>
</dbReference>
<sequence length="377" mass="39837">MSKPVLRNPILLSARTSWLAWRNRLLASSRFQRFAARCWLTRPIARSRARGLFDLVAGFVYSQTLAACIATGLLDRLGGGPQTCDALAAQIDLPPEGTLRLLRAAAALQLVERLGDAWVLGSAGAALRGNGGIAEMVAHHGLLYADLADPVALLRRGGGGGALAGYWGYAEAPGAGDAESVAPYSRLMAASQPLVAAQTLDAYRFARHRRMLDIGGGEGGFVASVAARVASLELAVFDLPAVGERARARFVAAGLAGRTTIHPGSFRSDPVPRGYDLITLVRVLHDHDDSVALALLRAIHAALPPGGRLLIAEPMAQTPGAEPAGDAYFGLYLLAMGSGRPRSETEIRAMLRTAGFSRTRLLPTALPITCRVVIADR</sequence>
<keyword evidence="2 7" id="KW-0808">Transferase</keyword>
<evidence type="ECO:0000256" key="2">
    <source>
        <dbReference type="ARBA" id="ARBA00022679"/>
    </source>
</evidence>
<dbReference type="InterPro" id="IPR012967">
    <property type="entry name" value="COMT_dimerisation"/>
</dbReference>
<feature type="domain" description="O-methyltransferase C-terminal" evidence="5">
    <location>
        <begin position="176"/>
        <end position="357"/>
    </location>
</feature>
<dbReference type="GO" id="GO:0032259">
    <property type="term" value="P:methylation"/>
    <property type="evidence" value="ECO:0007669"/>
    <property type="project" value="UniProtKB-KW"/>
</dbReference>
<dbReference type="Gene3D" id="1.10.287.1350">
    <property type="match status" value="1"/>
</dbReference>
<reference evidence="7 8" key="1">
    <citation type="journal article" date="2019" name="Environ. Microbiol.">
        <title>Species interactions and distinct microbial communities in high Arctic permafrost affected cryosols are associated with the CH4 and CO2 gas fluxes.</title>
        <authorList>
            <person name="Altshuler I."/>
            <person name="Hamel J."/>
            <person name="Turney S."/>
            <person name="Magnuson E."/>
            <person name="Levesque R."/>
            <person name="Greer C."/>
            <person name="Whyte L.G."/>
        </authorList>
    </citation>
    <scope>NUCLEOTIDE SEQUENCE [LARGE SCALE GENOMIC DNA]</scope>
    <source>
        <strain evidence="7 8">E6.1</strain>
    </source>
</reference>
<keyword evidence="1 7" id="KW-0489">Methyltransferase</keyword>
<dbReference type="SUPFAM" id="SSF53335">
    <property type="entry name" value="S-adenosyl-L-methionine-dependent methyltransferases"/>
    <property type="match status" value="1"/>
</dbReference>
<keyword evidence="8" id="KW-1185">Reference proteome</keyword>
<dbReference type="InterPro" id="IPR029063">
    <property type="entry name" value="SAM-dependent_MTases_sf"/>
</dbReference>
<dbReference type="Pfam" id="PF08100">
    <property type="entry name" value="Dimerisation"/>
    <property type="match status" value="1"/>
</dbReference>
<evidence type="ECO:0000256" key="4">
    <source>
        <dbReference type="PIRSR" id="PIRSR005739-1"/>
    </source>
</evidence>
<dbReference type="Gene3D" id="3.40.50.150">
    <property type="entry name" value="Vaccinia Virus protein VP39"/>
    <property type="match status" value="1"/>
</dbReference>
<organism evidence="7 8">
    <name type="scientific">Sphingomonas glacialis</name>
    <dbReference type="NCBI Taxonomy" id="658225"/>
    <lineage>
        <taxon>Bacteria</taxon>
        <taxon>Pseudomonadati</taxon>
        <taxon>Pseudomonadota</taxon>
        <taxon>Alphaproteobacteria</taxon>
        <taxon>Sphingomonadales</taxon>
        <taxon>Sphingomonadaceae</taxon>
        <taxon>Sphingomonas</taxon>
    </lineage>
</organism>
<dbReference type="InterPro" id="IPR036390">
    <property type="entry name" value="WH_DNA-bd_sf"/>
</dbReference>
<dbReference type="SUPFAM" id="SSF46785">
    <property type="entry name" value="Winged helix' DNA-binding domain"/>
    <property type="match status" value="1"/>
</dbReference>
<feature type="domain" description="O-methyltransferase dimerisation" evidence="6">
    <location>
        <begin position="54"/>
        <end position="113"/>
    </location>
</feature>